<dbReference type="InterPro" id="IPR006439">
    <property type="entry name" value="HAD-SF_hydro_IA"/>
</dbReference>
<dbReference type="EMBL" id="JXXR01000016">
    <property type="protein sequence ID" value="KJY71157.1"/>
    <property type="molecule type" value="Genomic_DNA"/>
</dbReference>
<dbReference type="InterPro" id="IPR041492">
    <property type="entry name" value="HAD_2"/>
</dbReference>
<comment type="pathway">
    <text evidence="2">Organic acid metabolism; glycolate biosynthesis; glycolate from 2-phosphoglycolate: step 1/1.</text>
</comment>
<accession>A0A2A2MX26</accession>
<dbReference type="Gene3D" id="3.40.50.1000">
    <property type="entry name" value="HAD superfamily/HAD-like"/>
    <property type="match status" value="1"/>
</dbReference>
<dbReference type="GO" id="GO:0006281">
    <property type="term" value="P:DNA repair"/>
    <property type="evidence" value="ECO:0007669"/>
    <property type="project" value="TreeGrafter"/>
</dbReference>
<reference evidence="6" key="2">
    <citation type="journal article" date="2015" name="BMC Genomics">
        <title>Genome mining reveals unlocked bioactive potential of marine Gram-negative bacteria.</title>
        <authorList>
            <person name="Machado H."/>
            <person name="Sonnenschein E.C."/>
            <person name="Melchiorsen J."/>
            <person name="Gram L."/>
        </authorList>
    </citation>
    <scope>NUCLEOTIDE SEQUENCE</scope>
    <source>
        <strain evidence="6">S2052</strain>
    </source>
</reference>
<evidence type="ECO:0000256" key="1">
    <source>
        <dbReference type="ARBA" id="ARBA00000830"/>
    </source>
</evidence>
<sequence length="244" mass="26650">MKFKALLFDKDGTLLEFHNMWLNASRSACQTVKDFSDTNQGHQNVTVTELLLAIGVEGDSVDNHGLLASNPVEDTAKAWFEILRPVVSLEMFTRVTKEAFNHHVANHPEWVEALPGVTEKLDSLKQQGMILGIATADTKDSTLYTLQQSGLSEMFDYVGYSDGDIEPKPAPALLNAFCQQCGVEPHEVIMFGDTVSDMEFGTNAGAKKIGVLTGTALESELTPVADLVIPSVAHFDPHAFNELI</sequence>
<dbReference type="RefSeq" id="WP_021457371.1">
    <property type="nucleotide sequence ID" value="NZ_CM004383.1"/>
</dbReference>
<dbReference type="SUPFAM" id="SSF56784">
    <property type="entry name" value="HAD-like"/>
    <property type="match status" value="1"/>
</dbReference>
<dbReference type="InterPro" id="IPR036412">
    <property type="entry name" value="HAD-like_sf"/>
</dbReference>
<dbReference type="EC" id="3.1.3.18" evidence="4"/>
<organism evidence="6">
    <name type="scientific">Vibrio coralliilyticus</name>
    <dbReference type="NCBI Taxonomy" id="190893"/>
    <lineage>
        <taxon>Bacteria</taxon>
        <taxon>Pseudomonadati</taxon>
        <taxon>Pseudomonadota</taxon>
        <taxon>Gammaproteobacteria</taxon>
        <taxon>Vibrionales</taxon>
        <taxon>Vibrionaceae</taxon>
        <taxon>Vibrio</taxon>
    </lineage>
</organism>
<dbReference type="EMBL" id="CP009618">
    <property type="protein sequence ID" value="AIW22136.1"/>
    <property type="molecule type" value="Genomic_DNA"/>
</dbReference>
<comment type="catalytic activity">
    <reaction evidence="1">
        <text>2-phosphoglycolate + H2O = glycolate + phosphate</text>
        <dbReference type="Rhea" id="RHEA:14369"/>
        <dbReference type="ChEBI" id="CHEBI:15377"/>
        <dbReference type="ChEBI" id="CHEBI:29805"/>
        <dbReference type="ChEBI" id="CHEBI:43474"/>
        <dbReference type="ChEBI" id="CHEBI:58033"/>
        <dbReference type="EC" id="3.1.3.18"/>
    </reaction>
</comment>
<dbReference type="InterPro" id="IPR023198">
    <property type="entry name" value="PGP-like_dom2"/>
</dbReference>
<gene>
    <name evidence="5" type="ORF">IX92_24550</name>
    <name evidence="6" type="ORF">TW71_14145</name>
</gene>
<dbReference type="KEGG" id="vcy:IX92_24550"/>
<dbReference type="STRING" id="190893.BA953_20795"/>
<dbReference type="SFLD" id="SFLDG01129">
    <property type="entry name" value="C1.5:_HAD__Beta-PGM__Phosphata"/>
    <property type="match status" value="1"/>
</dbReference>
<dbReference type="PANTHER" id="PTHR43434">
    <property type="entry name" value="PHOSPHOGLYCOLATE PHOSPHATASE"/>
    <property type="match status" value="1"/>
</dbReference>
<reference evidence="5 7" key="1">
    <citation type="submission" date="2014-10" db="EMBL/GenBank/DDBJ databases">
        <title>The Complete Genome Sequence for the Shellfish Pathogen Vibrio coralliilyticus RE98 Isolated from a Shellfish Hatchery.</title>
        <authorList>
            <person name="Richards G.P."/>
            <person name="Bono J.L."/>
            <person name="Watson M.A."/>
            <person name="Needleman D.S."/>
        </authorList>
    </citation>
    <scope>NUCLEOTIDE SEQUENCE [LARGE SCALE GENOMIC DNA]</scope>
    <source>
        <strain evidence="5 7">RE98</strain>
    </source>
</reference>
<dbReference type="Gene3D" id="1.10.150.240">
    <property type="entry name" value="Putative phosphatase, domain 2"/>
    <property type="match status" value="1"/>
</dbReference>
<dbReference type="SFLD" id="SFLDS00003">
    <property type="entry name" value="Haloacid_Dehalogenase"/>
    <property type="match status" value="1"/>
</dbReference>
<dbReference type="NCBIfam" id="TIGR01549">
    <property type="entry name" value="HAD-SF-IA-v1"/>
    <property type="match status" value="1"/>
</dbReference>
<evidence type="ECO:0000256" key="3">
    <source>
        <dbReference type="ARBA" id="ARBA00006171"/>
    </source>
</evidence>
<evidence type="ECO:0000256" key="4">
    <source>
        <dbReference type="ARBA" id="ARBA00013078"/>
    </source>
</evidence>
<dbReference type="InterPro" id="IPR050155">
    <property type="entry name" value="HAD-like_hydrolase_sf"/>
</dbReference>
<evidence type="ECO:0000256" key="2">
    <source>
        <dbReference type="ARBA" id="ARBA00004818"/>
    </source>
</evidence>
<keyword evidence="7" id="KW-1185">Reference proteome</keyword>
<dbReference type="GeneID" id="93943988"/>
<dbReference type="GO" id="GO:0005829">
    <property type="term" value="C:cytosol"/>
    <property type="evidence" value="ECO:0007669"/>
    <property type="project" value="TreeGrafter"/>
</dbReference>
<dbReference type="AlphaFoldDB" id="A0A2A2MX26"/>
<dbReference type="Pfam" id="PF13419">
    <property type="entry name" value="HAD_2"/>
    <property type="match status" value="1"/>
</dbReference>
<dbReference type="PANTHER" id="PTHR43434:SF1">
    <property type="entry name" value="PHOSPHOGLYCOLATE PHOSPHATASE"/>
    <property type="match status" value="1"/>
</dbReference>
<dbReference type="InterPro" id="IPR023214">
    <property type="entry name" value="HAD_sf"/>
</dbReference>
<name>A0A2A2MX26_9VIBR</name>
<dbReference type="Proteomes" id="UP000030081">
    <property type="component" value="Chromosome 2"/>
</dbReference>
<evidence type="ECO:0000313" key="7">
    <source>
        <dbReference type="Proteomes" id="UP000030081"/>
    </source>
</evidence>
<proteinExistence type="inferred from homology"/>
<evidence type="ECO:0000313" key="6">
    <source>
        <dbReference type="EMBL" id="KJY71157.1"/>
    </source>
</evidence>
<evidence type="ECO:0000313" key="5">
    <source>
        <dbReference type="EMBL" id="AIW22136.1"/>
    </source>
</evidence>
<comment type="similarity">
    <text evidence="3">Belongs to the HAD-like hydrolase superfamily. CbbY/CbbZ/Gph/YieH family.</text>
</comment>
<dbReference type="GO" id="GO:0008967">
    <property type="term" value="F:phosphoglycolate phosphatase activity"/>
    <property type="evidence" value="ECO:0007669"/>
    <property type="project" value="UniProtKB-EC"/>
</dbReference>
<protein>
    <recommendedName>
        <fullName evidence="4">phosphoglycolate phosphatase</fullName>
        <ecNumber evidence="4">3.1.3.18</ecNumber>
    </recommendedName>
</protein>